<sequence>MRADGDFLKYTKRMFTIKVYNTNQTSAENNLKYTNSIIDSCIFSFSSLKQATINIVESFPIRLRARERNNDIFKVHTSNTFNFPRIKINPHLLKFYQLASSTEFESHKFLSFYHILEYFYLSVSDQNLYDKLSRRINDPKFRTSSQNLDKLIQDVNSHKTENDETEMLKNVLIKYINEDELIEFIKEYETLIGDNLYTKKKVIFGNEINGTNLQSGHVFGTIAKHIKTVRNGLVHSSDRHERKDRFIPYSKTSMATVKIQLPVLKFLAEKIIVATAE</sequence>
<keyword evidence="2" id="KW-1185">Reference proteome</keyword>
<dbReference type="EMBL" id="FTPU01000092">
    <property type="protein sequence ID" value="SIT99044.1"/>
    <property type="molecule type" value="Genomic_DNA"/>
</dbReference>
<accession>A0A1U7PYG3</accession>
<dbReference type="Proteomes" id="UP000187261">
    <property type="component" value="Unassembled WGS sequence"/>
</dbReference>
<gene>
    <name evidence="1" type="ORF">SAMN05660493_03341</name>
</gene>
<dbReference type="RefSeq" id="WP_076784612.1">
    <property type="nucleotide sequence ID" value="NZ_FTPU01000092.1"/>
</dbReference>
<evidence type="ECO:0000313" key="1">
    <source>
        <dbReference type="EMBL" id="SIT99044.1"/>
    </source>
</evidence>
<reference evidence="2" key="1">
    <citation type="submission" date="2016-10" db="EMBL/GenBank/DDBJ databases">
        <authorList>
            <person name="Varghese N."/>
            <person name="Submissions S."/>
        </authorList>
    </citation>
    <scope>NUCLEOTIDE SEQUENCE [LARGE SCALE GENOMIC DNA]</scope>
    <source>
        <strain evidence="2">DSM 19482</strain>
    </source>
</reference>
<proteinExistence type="predicted"/>
<dbReference type="AlphaFoldDB" id="A0A1U7PYG3"/>
<name>A0A1U7PYG3_9FLAO</name>
<organism evidence="1 2">
    <name type="scientific">Epilithonimonas bovis DSM 19482</name>
    <dbReference type="NCBI Taxonomy" id="1121284"/>
    <lineage>
        <taxon>Bacteria</taxon>
        <taxon>Pseudomonadati</taxon>
        <taxon>Bacteroidota</taxon>
        <taxon>Flavobacteriia</taxon>
        <taxon>Flavobacteriales</taxon>
        <taxon>Weeksellaceae</taxon>
        <taxon>Chryseobacterium group</taxon>
        <taxon>Epilithonimonas</taxon>
    </lineage>
</organism>
<evidence type="ECO:0000313" key="2">
    <source>
        <dbReference type="Proteomes" id="UP000187261"/>
    </source>
</evidence>
<evidence type="ECO:0008006" key="3">
    <source>
        <dbReference type="Google" id="ProtNLM"/>
    </source>
</evidence>
<dbReference type="OrthoDB" id="1404948at2"/>
<protein>
    <recommendedName>
        <fullName evidence="3">RiboL-PSP-HEPN domain-containing protein</fullName>
    </recommendedName>
</protein>